<dbReference type="AlphaFoldDB" id="A0A8S3U8C6"/>
<evidence type="ECO:0000313" key="2">
    <source>
        <dbReference type="EMBL" id="CAG2241985.1"/>
    </source>
</evidence>
<dbReference type="Proteomes" id="UP000683360">
    <property type="component" value="Unassembled WGS sequence"/>
</dbReference>
<dbReference type="OrthoDB" id="10501675at2759"/>
<feature type="region of interest" description="Disordered" evidence="1">
    <location>
        <begin position="256"/>
        <end position="276"/>
    </location>
</feature>
<feature type="compositionally biased region" description="Basic and acidic residues" evidence="1">
    <location>
        <begin position="303"/>
        <end position="328"/>
    </location>
</feature>
<evidence type="ECO:0000256" key="1">
    <source>
        <dbReference type="SAM" id="MobiDB-lite"/>
    </source>
</evidence>
<organism evidence="2 3">
    <name type="scientific">Mytilus edulis</name>
    <name type="common">Blue mussel</name>
    <dbReference type="NCBI Taxonomy" id="6550"/>
    <lineage>
        <taxon>Eukaryota</taxon>
        <taxon>Metazoa</taxon>
        <taxon>Spiralia</taxon>
        <taxon>Lophotrochozoa</taxon>
        <taxon>Mollusca</taxon>
        <taxon>Bivalvia</taxon>
        <taxon>Autobranchia</taxon>
        <taxon>Pteriomorphia</taxon>
        <taxon>Mytilida</taxon>
        <taxon>Mytiloidea</taxon>
        <taxon>Mytilidae</taxon>
        <taxon>Mytilinae</taxon>
        <taxon>Mytilus</taxon>
    </lineage>
</organism>
<evidence type="ECO:0000313" key="3">
    <source>
        <dbReference type="Proteomes" id="UP000683360"/>
    </source>
</evidence>
<proteinExistence type="predicted"/>
<comment type="caution">
    <text evidence="2">The sequence shown here is derived from an EMBL/GenBank/DDBJ whole genome shotgun (WGS) entry which is preliminary data.</text>
</comment>
<name>A0A8S3U8C6_MYTED</name>
<gene>
    <name evidence="2" type="ORF">MEDL_54175</name>
</gene>
<dbReference type="EMBL" id="CAJPWZ010002608">
    <property type="protein sequence ID" value="CAG2241985.1"/>
    <property type="molecule type" value="Genomic_DNA"/>
</dbReference>
<reference evidence="2" key="1">
    <citation type="submission" date="2021-03" db="EMBL/GenBank/DDBJ databases">
        <authorList>
            <person name="Bekaert M."/>
        </authorList>
    </citation>
    <scope>NUCLEOTIDE SEQUENCE</scope>
</reference>
<accession>A0A8S3U8C6</accession>
<feature type="compositionally biased region" description="Basic and acidic residues" evidence="1">
    <location>
        <begin position="256"/>
        <end position="269"/>
    </location>
</feature>
<keyword evidence="3" id="KW-1185">Reference proteome</keyword>
<feature type="compositionally biased region" description="Basic residues" evidence="1">
    <location>
        <begin position="335"/>
        <end position="365"/>
    </location>
</feature>
<sequence>MYVSNNSERQRKFHHRLKSLMDMEDINGIEQHNYEMTAAFEIEITEVQSQSLTYINTIDTDQLAEALIPGDVPTRNIRAVKQLEMGTVYIIPYPWLCLVRKETYSDQLRLLTSCELYLNADYYASHPKLNECLQNPIMSTSNPNTLFSYILSDEGDTEFMKSKDRISVVRYEYTTKAVVLIASSHGASVNHQTKHIFDMTVIERQYFTRTNLVNNKTVHILWSRDGNLDNTPRAAYHPNHFVYIHKIYDNVKDNNELENQSDNKKKDEVEQPPLKKQKTFQVKIDAWFQKKITQIKNDAQAEKKEQISTQEEEKKEQISDSHIQEKKKNSSRSMHGFKRKSLRLKMMHKQKRKNKLVHKKKKRKNSSIPKL</sequence>
<feature type="region of interest" description="Disordered" evidence="1">
    <location>
        <begin position="303"/>
        <end position="371"/>
    </location>
</feature>
<protein>
    <submittedName>
        <fullName evidence="2">Uncharacterized protein</fullName>
    </submittedName>
</protein>